<keyword evidence="3" id="KW-1185">Reference proteome</keyword>
<reference evidence="2 3" key="1">
    <citation type="submission" date="2019-03" db="EMBL/GenBank/DDBJ databases">
        <title>Draft genome sequences of novel Actinobacteria.</title>
        <authorList>
            <person name="Sahin N."/>
            <person name="Ay H."/>
            <person name="Saygin H."/>
        </authorList>
    </citation>
    <scope>NUCLEOTIDE SEQUENCE [LARGE SCALE GENOMIC DNA]</scope>
    <source>
        <strain evidence="2 3">DSM 45347</strain>
    </source>
</reference>
<protein>
    <submittedName>
        <fullName evidence="2">Uncharacterized protein</fullName>
    </submittedName>
</protein>
<dbReference type="AlphaFoldDB" id="A0A4V2XNM9"/>
<dbReference type="OrthoDB" id="4485260at2"/>
<dbReference type="EMBL" id="SMJW01000019">
    <property type="protein sequence ID" value="TDC18496.1"/>
    <property type="molecule type" value="Genomic_DNA"/>
</dbReference>
<accession>A0A4V2XNM9</accession>
<dbReference type="Proteomes" id="UP000295431">
    <property type="component" value="Unassembled WGS sequence"/>
</dbReference>
<evidence type="ECO:0000313" key="3">
    <source>
        <dbReference type="Proteomes" id="UP000295431"/>
    </source>
</evidence>
<comment type="caution">
    <text evidence="2">The sequence shown here is derived from an EMBL/GenBank/DDBJ whole genome shotgun (WGS) entry which is preliminary data.</text>
</comment>
<evidence type="ECO:0000313" key="2">
    <source>
        <dbReference type="EMBL" id="TDC18496.1"/>
    </source>
</evidence>
<sequence>MAPWLCDAPYSDLFVVSDRAGRGTNFTRYCTGPRGERQEVASMRPELILWTAYYLVMGPAATLITYFRTSRP</sequence>
<feature type="transmembrane region" description="Helical" evidence="1">
    <location>
        <begin position="47"/>
        <end position="67"/>
    </location>
</feature>
<name>A0A4V2XNM9_9ACTN</name>
<evidence type="ECO:0000256" key="1">
    <source>
        <dbReference type="SAM" id="Phobius"/>
    </source>
</evidence>
<keyword evidence="1" id="KW-1133">Transmembrane helix</keyword>
<proteinExistence type="predicted"/>
<dbReference type="RefSeq" id="WP_131938049.1">
    <property type="nucleotide sequence ID" value="NZ_BAAAMX010000003.1"/>
</dbReference>
<organism evidence="2 3">
    <name type="scientific">Actinomadura bangladeshensis</name>
    <dbReference type="NCBI Taxonomy" id="453573"/>
    <lineage>
        <taxon>Bacteria</taxon>
        <taxon>Bacillati</taxon>
        <taxon>Actinomycetota</taxon>
        <taxon>Actinomycetes</taxon>
        <taxon>Streptosporangiales</taxon>
        <taxon>Thermomonosporaceae</taxon>
        <taxon>Actinomadura</taxon>
    </lineage>
</organism>
<keyword evidence="1" id="KW-0812">Transmembrane</keyword>
<keyword evidence="1" id="KW-0472">Membrane</keyword>
<gene>
    <name evidence="2" type="ORF">E1284_06395</name>
</gene>